<dbReference type="AlphaFoldDB" id="A0A9P6JUS6"/>
<accession>A0A9P6JUS6</accession>
<feature type="region of interest" description="Disordered" evidence="1">
    <location>
        <begin position="163"/>
        <end position="192"/>
    </location>
</feature>
<reference evidence="2" key="1">
    <citation type="submission" date="2020-11" db="EMBL/GenBank/DDBJ databases">
        <authorList>
            <consortium name="DOE Joint Genome Institute"/>
            <person name="Ahrendt S."/>
            <person name="Riley R."/>
            <person name="Andreopoulos W."/>
            <person name="Labutti K."/>
            <person name="Pangilinan J."/>
            <person name="Ruiz-Duenas F.J."/>
            <person name="Barrasa J.M."/>
            <person name="Sanchez-Garcia M."/>
            <person name="Camarero S."/>
            <person name="Miyauchi S."/>
            <person name="Serrano A."/>
            <person name="Linde D."/>
            <person name="Babiker R."/>
            <person name="Drula E."/>
            <person name="Ayuso-Fernandez I."/>
            <person name="Pacheco R."/>
            <person name="Padilla G."/>
            <person name="Ferreira P."/>
            <person name="Barriuso J."/>
            <person name="Kellner H."/>
            <person name="Castanera R."/>
            <person name="Alfaro M."/>
            <person name="Ramirez L."/>
            <person name="Pisabarro A.G."/>
            <person name="Kuo A."/>
            <person name="Tritt A."/>
            <person name="Lipzen A."/>
            <person name="He G."/>
            <person name="Yan M."/>
            <person name="Ng V."/>
            <person name="Cullen D."/>
            <person name="Martin F."/>
            <person name="Rosso M.-N."/>
            <person name="Henrissat B."/>
            <person name="Hibbett D."/>
            <person name="Martinez A.T."/>
            <person name="Grigoriev I.V."/>
        </authorList>
    </citation>
    <scope>NUCLEOTIDE SEQUENCE</scope>
    <source>
        <strain evidence="2">CBS 506.95</strain>
    </source>
</reference>
<evidence type="ECO:0000313" key="2">
    <source>
        <dbReference type="EMBL" id="KAF9534632.1"/>
    </source>
</evidence>
<dbReference type="EMBL" id="MU157825">
    <property type="protein sequence ID" value="KAF9534632.1"/>
    <property type="molecule type" value="Genomic_DNA"/>
</dbReference>
<gene>
    <name evidence="2" type="ORF">CPB83DRAFT_888610</name>
</gene>
<dbReference type="Proteomes" id="UP000807306">
    <property type="component" value="Unassembled WGS sequence"/>
</dbReference>
<feature type="region of interest" description="Disordered" evidence="1">
    <location>
        <begin position="14"/>
        <end position="38"/>
    </location>
</feature>
<protein>
    <submittedName>
        <fullName evidence="2">Uncharacterized protein</fullName>
    </submittedName>
</protein>
<sequence length="374" mass="42159">MLGALTIAAQANSNTTEGALSHGTAKRSGRRQQMLTSTNDPEARFWRKLLEFVISPRSREDHEELVKRMSTLDPEYCPCSTEIPEDCANELIRGRSGTRRPTLSASHYRLQGQMQLEVPATFSTYLDHVADAQLSIESRLFDVGVTTLGTHLCGRSPGLRAKYPMPNTVSRSNSHRQRPSDSSLEGRIASGPPPLRKYRPFVQNGANSVSFVPINLAFAAMSIIFKTLRALEFVESSECATHLHSSREGIGLAMSYQFWDLWSFIRVALDHPSVWRDNLFWQFEFLVLQISSLALYLNDDLRWLKLVRKSDHHRHGRARAIYIGHYFRNKLSMISAKGGFQTAVLLHPDIIPLPQTIATPHQRGEAIHVQSISI</sequence>
<keyword evidence="3" id="KW-1185">Reference proteome</keyword>
<evidence type="ECO:0000313" key="3">
    <source>
        <dbReference type="Proteomes" id="UP000807306"/>
    </source>
</evidence>
<comment type="caution">
    <text evidence="2">The sequence shown here is derived from an EMBL/GenBank/DDBJ whole genome shotgun (WGS) entry which is preliminary data.</text>
</comment>
<evidence type="ECO:0000256" key="1">
    <source>
        <dbReference type="SAM" id="MobiDB-lite"/>
    </source>
</evidence>
<organism evidence="2 3">
    <name type="scientific">Crepidotus variabilis</name>
    <dbReference type="NCBI Taxonomy" id="179855"/>
    <lineage>
        <taxon>Eukaryota</taxon>
        <taxon>Fungi</taxon>
        <taxon>Dikarya</taxon>
        <taxon>Basidiomycota</taxon>
        <taxon>Agaricomycotina</taxon>
        <taxon>Agaricomycetes</taxon>
        <taxon>Agaricomycetidae</taxon>
        <taxon>Agaricales</taxon>
        <taxon>Agaricineae</taxon>
        <taxon>Crepidotaceae</taxon>
        <taxon>Crepidotus</taxon>
    </lineage>
</organism>
<proteinExistence type="predicted"/>
<name>A0A9P6JUS6_9AGAR</name>